<dbReference type="InterPro" id="IPR023170">
    <property type="entry name" value="HhH_base_excis_C"/>
</dbReference>
<name>C6I0Q0_9BACT</name>
<evidence type="ECO:0000256" key="5">
    <source>
        <dbReference type="ARBA" id="ARBA00023239"/>
    </source>
</evidence>
<protein>
    <submittedName>
        <fullName evidence="8">Putative endonuclease III</fullName>
    </submittedName>
</protein>
<dbReference type="Gene3D" id="1.10.1670.10">
    <property type="entry name" value="Helix-hairpin-Helix base-excision DNA repair enzymes (C-terminal)"/>
    <property type="match status" value="1"/>
</dbReference>
<organism evidence="8 9">
    <name type="scientific">Leptospirillum ferrodiazotrophum</name>
    <dbReference type="NCBI Taxonomy" id="412449"/>
    <lineage>
        <taxon>Bacteria</taxon>
        <taxon>Pseudomonadati</taxon>
        <taxon>Nitrospirota</taxon>
        <taxon>Nitrospiria</taxon>
        <taxon>Nitrospirales</taxon>
        <taxon>Nitrospiraceae</taxon>
        <taxon>Leptospirillum</taxon>
    </lineage>
</organism>
<dbReference type="PIRSF" id="PIRSF001435">
    <property type="entry name" value="Nth"/>
    <property type="match status" value="1"/>
</dbReference>
<evidence type="ECO:0000256" key="4">
    <source>
        <dbReference type="ARBA" id="ARBA00023204"/>
    </source>
</evidence>
<keyword evidence="6" id="KW-0326">Glycosidase</keyword>
<keyword evidence="8" id="KW-0255">Endonuclease</keyword>
<dbReference type="FunFam" id="1.10.340.30:FF:000001">
    <property type="entry name" value="Endonuclease III"/>
    <property type="match status" value="1"/>
</dbReference>
<dbReference type="SMART" id="SM00478">
    <property type="entry name" value="ENDO3c"/>
    <property type="match status" value="1"/>
</dbReference>
<keyword evidence="3" id="KW-0378">Hydrolase</keyword>
<keyword evidence="8" id="KW-0540">Nuclease</keyword>
<dbReference type="Gene3D" id="1.10.340.30">
    <property type="entry name" value="Hypothetical protein, domain 2"/>
    <property type="match status" value="1"/>
</dbReference>
<keyword evidence="2" id="KW-0227">DNA damage</keyword>
<dbReference type="GO" id="GO:0006289">
    <property type="term" value="P:nucleotide-excision repair"/>
    <property type="evidence" value="ECO:0007669"/>
    <property type="project" value="TreeGrafter"/>
</dbReference>
<reference evidence="8 9" key="1">
    <citation type="journal article" date="2009" name="Appl. Environ. Microbiol.">
        <title>Community genomic and proteomic analyses of chemoautotrophic iron-oxidizing "Leptospirillum rubarum" (Group II) and "Leptospirillum ferrodiazotrophum" (Group III) bacteria in acid mine drainage biofilms.</title>
        <authorList>
            <person name="Goltsman D.S."/>
            <person name="Denef V.J."/>
            <person name="Singer S.W."/>
            <person name="VerBerkmoes N.C."/>
            <person name="Lefsrud M."/>
            <person name="Mueller R.S."/>
            <person name="Dick G.J."/>
            <person name="Sun C.L."/>
            <person name="Wheeler K.E."/>
            <person name="Zemla A."/>
            <person name="Baker B.J."/>
            <person name="Hauser L."/>
            <person name="Land M."/>
            <person name="Shah M.B."/>
            <person name="Thelen M.P."/>
            <person name="Hettich R.L."/>
            <person name="Banfield J.F."/>
        </authorList>
    </citation>
    <scope>NUCLEOTIDE SEQUENCE [LARGE SCALE GENOMIC DNA]</scope>
</reference>
<proteinExistence type="inferred from homology"/>
<dbReference type="GO" id="GO:0000703">
    <property type="term" value="F:oxidized pyrimidine nucleobase lesion DNA N-glycosylase activity"/>
    <property type="evidence" value="ECO:0007669"/>
    <property type="project" value="TreeGrafter"/>
</dbReference>
<dbReference type="InterPro" id="IPR003265">
    <property type="entry name" value="HhH-GPD_domain"/>
</dbReference>
<dbReference type="GO" id="GO:0016829">
    <property type="term" value="F:lyase activity"/>
    <property type="evidence" value="ECO:0007669"/>
    <property type="project" value="UniProtKB-KW"/>
</dbReference>
<comment type="similarity">
    <text evidence="1">Belongs to the Nth/MutY family.</text>
</comment>
<dbReference type="Pfam" id="PF00730">
    <property type="entry name" value="HhH-GPD"/>
    <property type="match status" value="1"/>
</dbReference>
<accession>C6I0Q0</accession>
<keyword evidence="5" id="KW-0456">Lyase</keyword>
<dbReference type="Proteomes" id="UP000009374">
    <property type="component" value="Unassembled WGS sequence"/>
</dbReference>
<keyword evidence="4" id="KW-0234">DNA repair</keyword>
<evidence type="ECO:0000256" key="3">
    <source>
        <dbReference type="ARBA" id="ARBA00022801"/>
    </source>
</evidence>
<evidence type="ECO:0000256" key="1">
    <source>
        <dbReference type="ARBA" id="ARBA00008343"/>
    </source>
</evidence>
<evidence type="ECO:0000313" key="9">
    <source>
        <dbReference type="Proteomes" id="UP000009374"/>
    </source>
</evidence>
<dbReference type="PROSITE" id="PS01155">
    <property type="entry name" value="ENDONUCLEASE_III_2"/>
    <property type="match status" value="1"/>
</dbReference>
<dbReference type="GO" id="GO:0003906">
    <property type="term" value="F:DNA-(apurinic or apyrimidinic site) endonuclease activity"/>
    <property type="evidence" value="ECO:0007669"/>
    <property type="project" value="TreeGrafter"/>
</dbReference>
<dbReference type="AlphaFoldDB" id="C6I0Q0"/>
<dbReference type="GO" id="GO:0006285">
    <property type="term" value="P:base-excision repair, AP site formation"/>
    <property type="evidence" value="ECO:0007669"/>
    <property type="project" value="TreeGrafter"/>
</dbReference>
<feature type="domain" description="HhH-GPD" evidence="7">
    <location>
        <begin position="40"/>
        <end position="187"/>
    </location>
</feature>
<evidence type="ECO:0000259" key="7">
    <source>
        <dbReference type="SMART" id="SM00478"/>
    </source>
</evidence>
<dbReference type="SUPFAM" id="SSF48150">
    <property type="entry name" value="DNA-glycosylase"/>
    <property type="match status" value="1"/>
</dbReference>
<evidence type="ECO:0000256" key="6">
    <source>
        <dbReference type="ARBA" id="ARBA00023295"/>
    </source>
</evidence>
<dbReference type="InterPro" id="IPR004036">
    <property type="entry name" value="Endonuclease-III-like_CS2"/>
</dbReference>
<keyword evidence="9" id="KW-1185">Reference proteome</keyword>
<gene>
    <name evidence="8" type="ORF">UBAL3_95680141</name>
</gene>
<evidence type="ECO:0000313" key="8">
    <source>
        <dbReference type="EMBL" id="EES51705.1"/>
    </source>
</evidence>
<dbReference type="CDD" id="cd00056">
    <property type="entry name" value="ENDO3c"/>
    <property type="match status" value="1"/>
</dbReference>
<dbReference type="PANTHER" id="PTHR43286">
    <property type="entry name" value="ENDONUCLEASE III-LIKE PROTEIN 1"/>
    <property type="match status" value="1"/>
</dbReference>
<sequence>MEKNLREVETLLEKKGIPPPGIQTLGIVGDPLRVLLSTILSLRTRDPVMEAASLRLFSRAPDLESIALMEEEELERIIYPVGFYRTKAKTIKQIAKIVLEKWKGSLPSEISPLLSLPGVGLKTATLVLGAGFGKSVLTVDTHVHRIANRWGAVKTKDADATYWELDKIVPNTLKLKVNPVLVSFGQTICLPLSPRCSECTLSQCPKIGVTHSR</sequence>
<dbReference type="PANTHER" id="PTHR43286:SF1">
    <property type="entry name" value="ENDONUCLEASE III-LIKE PROTEIN 1"/>
    <property type="match status" value="1"/>
</dbReference>
<dbReference type="InterPro" id="IPR011257">
    <property type="entry name" value="DNA_glycosylase"/>
</dbReference>
<evidence type="ECO:0000256" key="2">
    <source>
        <dbReference type="ARBA" id="ARBA00022763"/>
    </source>
</evidence>
<dbReference type="EMBL" id="GG693887">
    <property type="protein sequence ID" value="EES51705.1"/>
    <property type="molecule type" value="Genomic_DNA"/>
</dbReference>